<keyword evidence="2" id="KW-0690">Ribosome biogenesis</keyword>
<keyword evidence="4" id="KW-0539">Nucleus</keyword>
<evidence type="ECO:0000313" key="8">
    <source>
        <dbReference type="EMBL" id="CAF4663986.1"/>
    </source>
</evidence>
<dbReference type="AlphaFoldDB" id="A0A8S2XSQ6"/>
<gene>
    <name evidence="8" type="ORF">BYL167_LOCUS42702</name>
    <name evidence="7" type="ORF">GIL414_LOCUS35249</name>
    <name evidence="9" type="ORF">GIL414_LOCUS45540</name>
</gene>
<evidence type="ECO:0000256" key="1">
    <source>
        <dbReference type="ARBA" id="ARBA00004604"/>
    </source>
</evidence>
<dbReference type="GO" id="GO:0032040">
    <property type="term" value="C:small-subunit processome"/>
    <property type="evidence" value="ECO:0007669"/>
    <property type="project" value="TreeGrafter"/>
</dbReference>
<evidence type="ECO:0000256" key="3">
    <source>
        <dbReference type="ARBA" id="ARBA00022552"/>
    </source>
</evidence>
<evidence type="ECO:0000256" key="2">
    <source>
        <dbReference type="ARBA" id="ARBA00022517"/>
    </source>
</evidence>
<dbReference type="EMBL" id="CAJOBJ010140547">
    <property type="protein sequence ID" value="CAF4760811.1"/>
    <property type="molecule type" value="Genomic_DNA"/>
</dbReference>
<accession>A0A8S2XSQ6</accession>
<dbReference type="Proteomes" id="UP000681967">
    <property type="component" value="Unassembled WGS sequence"/>
</dbReference>
<dbReference type="InterPro" id="IPR012173">
    <property type="entry name" value="Mpp10"/>
</dbReference>
<dbReference type="Pfam" id="PF04006">
    <property type="entry name" value="Mpp10"/>
    <property type="match status" value="1"/>
</dbReference>
<evidence type="ECO:0000313" key="7">
    <source>
        <dbReference type="EMBL" id="CAF4512724.1"/>
    </source>
</evidence>
<dbReference type="EMBL" id="CAJOBH010111558">
    <property type="protein sequence ID" value="CAF4663986.1"/>
    <property type="molecule type" value="Genomic_DNA"/>
</dbReference>
<comment type="caution">
    <text evidence="7">The sequence shown here is derived from an EMBL/GenBank/DDBJ whole genome shotgun (WGS) entry which is preliminary data.</text>
</comment>
<name>A0A8S2XSQ6_9BILA</name>
<dbReference type="GO" id="GO:0006364">
    <property type="term" value="P:rRNA processing"/>
    <property type="evidence" value="ECO:0007669"/>
    <property type="project" value="UniProtKB-KW"/>
</dbReference>
<comment type="similarity">
    <text evidence="6">Belongs to the MPP10 family.</text>
</comment>
<protein>
    <submittedName>
        <fullName evidence="7">Uncharacterized protein</fullName>
    </submittedName>
</protein>
<evidence type="ECO:0000313" key="10">
    <source>
        <dbReference type="Proteomes" id="UP000681720"/>
    </source>
</evidence>
<proteinExistence type="inferred from homology"/>
<dbReference type="PANTHER" id="PTHR17039:SF0">
    <property type="entry name" value="U3 SMALL NUCLEOLAR RIBONUCLEOPROTEIN PROTEIN MPP10"/>
    <property type="match status" value="1"/>
</dbReference>
<dbReference type="GO" id="GO:0034457">
    <property type="term" value="C:Mpp10 complex"/>
    <property type="evidence" value="ECO:0007669"/>
    <property type="project" value="InterPro"/>
</dbReference>
<evidence type="ECO:0000256" key="5">
    <source>
        <dbReference type="ARBA" id="ARBA00023274"/>
    </source>
</evidence>
<reference evidence="7" key="1">
    <citation type="submission" date="2021-02" db="EMBL/GenBank/DDBJ databases">
        <authorList>
            <person name="Nowell W R."/>
        </authorList>
    </citation>
    <scope>NUCLEOTIDE SEQUENCE</scope>
</reference>
<keyword evidence="3" id="KW-0698">rRNA processing</keyword>
<organism evidence="7 10">
    <name type="scientific">Rotaria magnacalcarata</name>
    <dbReference type="NCBI Taxonomy" id="392030"/>
    <lineage>
        <taxon>Eukaryota</taxon>
        <taxon>Metazoa</taxon>
        <taxon>Spiralia</taxon>
        <taxon>Gnathifera</taxon>
        <taxon>Rotifera</taxon>
        <taxon>Eurotatoria</taxon>
        <taxon>Bdelloidea</taxon>
        <taxon>Philodinida</taxon>
        <taxon>Philodinidae</taxon>
        <taxon>Rotaria</taxon>
    </lineage>
</organism>
<keyword evidence="5" id="KW-0687">Ribonucleoprotein</keyword>
<evidence type="ECO:0000313" key="9">
    <source>
        <dbReference type="EMBL" id="CAF4760811.1"/>
    </source>
</evidence>
<comment type="subcellular location">
    <subcellularLocation>
        <location evidence="1">Nucleus</location>
        <location evidence="1">Nucleolus</location>
    </subcellularLocation>
</comment>
<sequence>MSLAQVYEQEYLKKQTNDKTEKKDERHEAIRQMMQNLFVDLDALSNFRFTPKPV</sequence>
<evidence type="ECO:0000256" key="6">
    <source>
        <dbReference type="ARBA" id="ARBA00029455"/>
    </source>
</evidence>
<dbReference type="EMBL" id="CAJOBJ010083921">
    <property type="protein sequence ID" value="CAF4512724.1"/>
    <property type="molecule type" value="Genomic_DNA"/>
</dbReference>
<dbReference type="PANTHER" id="PTHR17039">
    <property type="entry name" value="U3 SMALL NUCLEOLAR RIBONUCLEOPROTEIN PROTEIN MPP10"/>
    <property type="match status" value="1"/>
</dbReference>
<feature type="non-terminal residue" evidence="7">
    <location>
        <position position="1"/>
    </location>
</feature>
<dbReference type="Proteomes" id="UP000681720">
    <property type="component" value="Unassembled WGS sequence"/>
</dbReference>
<evidence type="ECO:0000256" key="4">
    <source>
        <dbReference type="ARBA" id="ARBA00023242"/>
    </source>
</evidence>
<dbReference type="GO" id="GO:0005732">
    <property type="term" value="C:sno(s)RNA-containing ribonucleoprotein complex"/>
    <property type="evidence" value="ECO:0007669"/>
    <property type="project" value="InterPro"/>
</dbReference>